<dbReference type="EMBL" id="CASHTH010000757">
    <property type="protein sequence ID" value="CAI8007243.1"/>
    <property type="molecule type" value="Genomic_DNA"/>
</dbReference>
<dbReference type="PANTHER" id="PTHR42714">
    <property type="entry name" value="TRNA MODIFICATION GTPASE GTPBP3"/>
    <property type="match status" value="1"/>
</dbReference>
<dbReference type="AlphaFoldDB" id="A0AA35R9C3"/>
<dbReference type="GO" id="GO:0002098">
    <property type="term" value="P:tRNA wobble uridine modification"/>
    <property type="evidence" value="ECO:0007669"/>
    <property type="project" value="TreeGrafter"/>
</dbReference>
<gene>
    <name evidence="2" type="ORF">GBAR_LOCUS5114</name>
</gene>
<comment type="caution">
    <text evidence="2">The sequence shown here is derived from an EMBL/GenBank/DDBJ whole genome shotgun (WGS) entry which is preliminary data.</text>
</comment>
<reference evidence="2" key="1">
    <citation type="submission" date="2023-03" db="EMBL/GenBank/DDBJ databases">
        <authorList>
            <person name="Steffen K."/>
            <person name="Cardenas P."/>
        </authorList>
    </citation>
    <scope>NUCLEOTIDE SEQUENCE</scope>
</reference>
<dbReference type="Gene3D" id="1.20.120.430">
    <property type="entry name" value="tRNA modification GTPase MnmE domain 2"/>
    <property type="match status" value="1"/>
</dbReference>
<dbReference type="SUPFAM" id="SSF116878">
    <property type="entry name" value="TrmE connector domain"/>
    <property type="match status" value="1"/>
</dbReference>
<sequence>MQGRAVFSTNSVRGQLRLCLLTPERRGTWWSQPSTSPATPWSLVTPPALRQAYDPVEQEGVRRALNRVESADLCVLVGDLSVVGGELLEEDVSPPFTLPQLARHLLHSYSDHHPGSTEPTSEGVGTSEWLERVVASLPSLSTLVVLNKTDLLGGEQRSLLERRLSSETVSERGDDPIQLARDRGRHYADKRLELCWVSCRTGDGVDQFMESFTSHLERLCGDPMTGNPSITQARHRQHLTQCALLLHNFIGWIESGGEMMLDKSAEELRTAIREIGRITGRIGVEDILDVVFSDFCIGK</sequence>
<dbReference type="Proteomes" id="UP001174909">
    <property type="component" value="Unassembled WGS sequence"/>
</dbReference>
<keyword evidence="3" id="KW-1185">Reference proteome</keyword>
<dbReference type="SUPFAM" id="SSF52540">
    <property type="entry name" value="P-loop containing nucleoside triphosphate hydrolases"/>
    <property type="match status" value="1"/>
</dbReference>
<dbReference type="Gene3D" id="3.40.50.300">
    <property type="entry name" value="P-loop containing nucleotide triphosphate hydrolases"/>
    <property type="match status" value="1"/>
</dbReference>
<dbReference type="InterPro" id="IPR027368">
    <property type="entry name" value="MnmE_dom2"/>
</dbReference>
<feature type="domain" description="MnmE helical" evidence="1">
    <location>
        <begin position="186"/>
        <end position="296"/>
    </location>
</feature>
<dbReference type="GO" id="GO:0005739">
    <property type="term" value="C:mitochondrion"/>
    <property type="evidence" value="ECO:0007669"/>
    <property type="project" value="TreeGrafter"/>
</dbReference>
<dbReference type="InterPro" id="IPR027417">
    <property type="entry name" value="P-loop_NTPase"/>
</dbReference>
<evidence type="ECO:0000313" key="3">
    <source>
        <dbReference type="Proteomes" id="UP001174909"/>
    </source>
</evidence>
<dbReference type="GO" id="GO:0030488">
    <property type="term" value="P:tRNA methylation"/>
    <property type="evidence" value="ECO:0007669"/>
    <property type="project" value="TreeGrafter"/>
</dbReference>
<dbReference type="PANTHER" id="PTHR42714:SF2">
    <property type="entry name" value="TRNA MODIFICATION GTPASE GTPBP3, MITOCHONDRIAL"/>
    <property type="match status" value="1"/>
</dbReference>
<evidence type="ECO:0000259" key="1">
    <source>
        <dbReference type="Pfam" id="PF12631"/>
    </source>
</evidence>
<dbReference type="Pfam" id="PF12631">
    <property type="entry name" value="MnmE_helical"/>
    <property type="match status" value="1"/>
</dbReference>
<dbReference type="InterPro" id="IPR025867">
    <property type="entry name" value="MnmE_helical"/>
</dbReference>
<evidence type="ECO:0000313" key="2">
    <source>
        <dbReference type="EMBL" id="CAI8007243.1"/>
    </source>
</evidence>
<accession>A0AA35R9C3</accession>
<organism evidence="2 3">
    <name type="scientific">Geodia barretti</name>
    <name type="common">Barrett's horny sponge</name>
    <dbReference type="NCBI Taxonomy" id="519541"/>
    <lineage>
        <taxon>Eukaryota</taxon>
        <taxon>Metazoa</taxon>
        <taxon>Porifera</taxon>
        <taxon>Demospongiae</taxon>
        <taxon>Heteroscleromorpha</taxon>
        <taxon>Tetractinellida</taxon>
        <taxon>Astrophorina</taxon>
        <taxon>Geodiidae</taxon>
        <taxon>Geodia</taxon>
    </lineage>
</organism>
<name>A0AA35R9C3_GEOBA</name>
<protein>
    <submittedName>
        <fullName evidence="2">tRNA modification GTPase GTPBP3, mitochondrial</fullName>
    </submittedName>
</protein>
<proteinExistence type="predicted"/>